<dbReference type="GeneID" id="92073245"/>
<dbReference type="Proteomes" id="UP001391051">
    <property type="component" value="Unassembled WGS sequence"/>
</dbReference>
<feature type="compositionally biased region" description="Basic and acidic residues" evidence="1">
    <location>
        <begin position="319"/>
        <end position="328"/>
    </location>
</feature>
<organism evidence="3 4">
    <name type="scientific">Apiospora aurea</name>
    <dbReference type="NCBI Taxonomy" id="335848"/>
    <lineage>
        <taxon>Eukaryota</taxon>
        <taxon>Fungi</taxon>
        <taxon>Dikarya</taxon>
        <taxon>Ascomycota</taxon>
        <taxon>Pezizomycotina</taxon>
        <taxon>Sordariomycetes</taxon>
        <taxon>Xylariomycetidae</taxon>
        <taxon>Amphisphaeriales</taxon>
        <taxon>Apiosporaceae</taxon>
        <taxon>Apiospora</taxon>
    </lineage>
</organism>
<keyword evidence="4" id="KW-1185">Reference proteome</keyword>
<dbReference type="EMBL" id="JAQQWE010000003">
    <property type="protein sequence ID" value="KAK7959107.1"/>
    <property type="molecule type" value="Genomic_DNA"/>
</dbReference>
<gene>
    <name evidence="3" type="ORF">PG986_003961</name>
</gene>
<reference evidence="3 4" key="1">
    <citation type="submission" date="2023-01" db="EMBL/GenBank/DDBJ databases">
        <title>Analysis of 21 Apiospora genomes using comparative genomics revels a genus with tremendous synthesis potential of carbohydrate active enzymes and secondary metabolites.</title>
        <authorList>
            <person name="Sorensen T."/>
        </authorList>
    </citation>
    <scope>NUCLEOTIDE SEQUENCE [LARGE SCALE GENOMIC DNA]</scope>
    <source>
        <strain evidence="3 4">CBS 24483</strain>
    </source>
</reference>
<keyword evidence="2" id="KW-0812">Transmembrane</keyword>
<feature type="compositionally biased region" description="Basic residues" evidence="1">
    <location>
        <begin position="280"/>
        <end position="289"/>
    </location>
</feature>
<feature type="compositionally biased region" description="Polar residues" evidence="1">
    <location>
        <begin position="299"/>
        <end position="310"/>
    </location>
</feature>
<evidence type="ECO:0000313" key="4">
    <source>
        <dbReference type="Proteomes" id="UP001391051"/>
    </source>
</evidence>
<proteinExistence type="predicted"/>
<evidence type="ECO:0000256" key="2">
    <source>
        <dbReference type="SAM" id="Phobius"/>
    </source>
</evidence>
<evidence type="ECO:0000313" key="3">
    <source>
        <dbReference type="EMBL" id="KAK7959107.1"/>
    </source>
</evidence>
<name>A0ABR1QL79_9PEZI</name>
<evidence type="ECO:0000256" key="1">
    <source>
        <dbReference type="SAM" id="MobiDB-lite"/>
    </source>
</evidence>
<feature type="compositionally biased region" description="Basic and acidic residues" evidence="1">
    <location>
        <begin position="374"/>
        <end position="384"/>
    </location>
</feature>
<comment type="caution">
    <text evidence="3">The sequence shown here is derived from an EMBL/GenBank/DDBJ whole genome shotgun (WGS) entry which is preliminary data.</text>
</comment>
<feature type="region of interest" description="Disordered" evidence="1">
    <location>
        <begin position="280"/>
        <end position="390"/>
    </location>
</feature>
<dbReference type="RefSeq" id="XP_066702810.1">
    <property type="nucleotide sequence ID" value="XM_066840183.1"/>
</dbReference>
<keyword evidence="2" id="KW-1133">Transmembrane helix</keyword>
<feature type="transmembrane region" description="Helical" evidence="2">
    <location>
        <begin position="251"/>
        <end position="274"/>
    </location>
</feature>
<sequence length="390" mass="40245">MPTPTPTIATITGGGYAVPIASAVALLSEAPALLTRYTPPPGCATDWYWDVITASGAAAAPPVSSGSGAPAPSSVVYSDRAHNGEGWATCQPYRVAARATYSAGVCPDRSAFATVSKVTKVPGPEDAFYLGACCATTATLSAYPGNDNRNGYALGATQYACVGTQENATATRWLDDHRSVLERATGTVTAVAEPLYMVWREGDLALHAESDANSLRAAMGLDAAVASPTAEPSPIATLAPPEPRSSFPAGAIAGVVTGFVVCVLAISFLGFVAFSRRGRKWAERRRRRRDSGGDGPGDNNASSSPPQTRQLGGGGGDAPHADMGRRGPDGSFASVESHAHSGPGSGGGQGLKGPRIMEGSREMRVSPSTSHTSHFRDDFGEVEPKTLLIR</sequence>
<keyword evidence="2" id="KW-0472">Membrane</keyword>
<protein>
    <submittedName>
        <fullName evidence="3">Uncharacterized protein</fullName>
    </submittedName>
</protein>
<accession>A0ABR1QL79</accession>